<dbReference type="Pfam" id="PF18602">
    <property type="entry name" value="Rap1a"/>
    <property type="match status" value="1"/>
</dbReference>
<sequence>MKKYGLILAALATAGVSGGLSGGAFAQAQGGRLSHLQAGALQRFCQSPQTVKVCDAYVSGVSDAITLVETAAGPNVARDVCIPGPTTAQQMRGVLLGYLSKHPDRLSSDVGPVTYDAFKAAFPCGGPSKP</sequence>
<dbReference type="Proteomes" id="UP001524587">
    <property type="component" value="Unassembled WGS sequence"/>
</dbReference>
<accession>A0ABT1W1Y8</accession>
<dbReference type="InterPro" id="IPR041238">
    <property type="entry name" value="Rap1a"/>
</dbReference>
<comment type="caution">
    <text evidence="3">The sequence shown here is derived from an EMBL/GenBank/DDBJ whole genome shotgun (WGS) entry which is preliminary data.</text>
</comment>
<proteinExistence type="predicted"/>
<keyword evidence="1" id="KW-0732">Signal</keyword>
<feature type="chain" id="PRO_5045878213" description="Rap1a immunity protein domain-containing protein" evidence="1">
    <location>
        <begin position="27"/>
        <end position="130"/>
    </location>
</feature>
<organism evidence="3 4">
    <name type="scientific">Endosaccharibacter trunci</name>
    <dbReference type="NCBI Taxonomy" id="2812733"/>
    <lineage>
        <taxon>Bacteria</taxon>
        <taxon>Pseudomonadati</taxon>
        <taxon>Pseudomonadota</taxon>
        <taxon>Alphaproteobacteria</taxon>
        <taxon>Acetobacterales</taxon>
        <taxon>Acetobacteraceae</taxon>
        <taxon>Endosaccharibacter</taxon>
    </lineage>
</organism>
<evidence type="ECO:0000313" key="4">
    <source>
        <dbReference type="Proteomes" id="UP001524587"/>
    </source>
</evidence>
<dbReference type="RefSeq" id="WP_422862330.1">
    <property type="nucleotide sequence ID" value="NZ_JAMSKV010000001.1"/>
</dbReference>
<dbReference type="Gene3D" id="1.10.890.40">
    <property type="match status" value="1"/>
</dbReference>
<keyword evidence="4" id="KW-1185">Reference proteome</keyword>
<feature type="signal peptide" evidence="1">
    <location>
        <begin position="1"/>
        <end position="26"/>
    </location>
</feature>
<evidence type="ECO:0000313" key="3">
    <source>
        <dbReference type="EMBL" id="MCQ8276883.1"/>
    </source>
</evidence>
<reference evidence="3 4" key="1">
    <citation type="submission" date="2022-06" db="EMBL/GenBank/DDBJ databases">
        <title>Endosaccharibacter gen. nov., sp. nov., endophytic bacteria isolated from sugarcane.</title>
        <authorList>
            <person name="Pitiwittayakul N."/>
            <person name="Yukphan P."/>
            <person name="Charoenyingcharoen P."/>
            <person name="Tanasupawat S."/>
        </authorList>
    </citation>
    <scope>NUCLEOTIDE SEQUENCE [LARGE SCALE GENOMIC DNA]</scope>
    <source>
        <strain evidence="3 4">KSS8</strain>
    </source>
</reference>
<feature type="domain" description="Rap1a immunity protein" evidence="2">
    <location>
        <begin position="40"/>
        <end position="124"/>
    </location>
</feature>
<dbReference type="EMBL" id="JAMSKV010000001">
    <property type="protein sequence ID" value="MCQ8276883.1"/>
    <property type="molecule type" value="Genomic_DNA"/>
</dbReference>
<protein>
    <recommendedName>
        <fullName evidence="2">Rap1a immunity protein domain-containing protein</fullName>
    </recommendedName>
</protein>
<gene>
    <name evidence="3" type="ORF">NFI95_00265</name>
</gene>
<evidence type="ECO:0000259" key="2">
    <source>
        <dbReference type="Pfam" id="PF18602"/>
    </source>
</evidence>
<name>A0ABT1W1Y8_9PROT</name>
<evidence type="ECO:0000256" key="1">
    <source>
        <dbReference type="SAM" id="SignalP"/>
    </source>
</evidence>